<dbReference type="PROSITE" id="PS51387">
    <property type="entry name" value="FAD_PCMH"/>
    <property type="match status" value="1"/>
</dbReference>
<evidence type="ECO:0000313" key="8">
    <source>
        <dbReference type="Proteomes" id="UP000054166"/>
    </source>
</evidence>
<dbReference type="InParanoid" id="A0A0C3F9B0"/>
<evidence type="ECO:0000313" key="7">
    <source>
        <dbReference type="EMBL" id="KIM81220.1"/>
    </source>
</evidence>
<dbReference type="InterPro" id="IPR016167">
    <property type="entry name" value="FAD-bd_PCMH_sub1"/>
</dbReference>
<dbReference type="Proteomes" id="UP000054166">
    <property type="component" value="Unassembled WGS sequence"/>
</dbReference>
<evidence type="ECO:0000256" key="5">
    <source>
        <dbReference type="ARBA" id="ARBA00023002"/>
    </source>
</evidence>
<sequence length="464" mass="50436">MLDLSMLSKGFKGDIVTPSDPDYTESIARWASNAVKKAKIVAFVKDAEDVSLALKFARDNKLDIAIKGGGHNSAGASSSEGGIVIDLSRHVNGVKIDAEQKLAYVGGGAVWGDLDKTAIEHGLAGVAGTVNHTGVGGLTLGGGFGWLSGAHGYVVDNVVQVTIVTADGSARTASSTENTDLFWGIRGGGCNFGVVTEFVYKLHPQRRTVYAGVIMFAPSALEKLGPVIEEWWKDPDEKAGMIQIFFRGPDGNLVVIIMLFYNGTETEGKTCFRAFFEIGPVMDATSEMPYEMVNALNNPHVPYGVPTYMKGVRATKPRLEVAQKVFKTLVELTENCPGFSISCAFEYMPLAKVCSVANDATACVRLPYNNVLVTIRWPENTEENLRFARDASRILTDIVLKANVELTDAENTVYGNYDPETAVSNNGGEKSNLMTRENYPRLRALKKKYDPEMLFSKWFAITPA</sequence>
<comment type="similarity">
    <text evidence="2">Belongs to the oxygen-dependent FAD-linked oxidoreductase family.</text>
</comment>
<dbReference type="PANTHER" id="PTHR42973:SF39">
    <property type="entry name" value="FAD-BINDING PCMH-TYPE DOMAIN-CONTAINING PROTEIN"/>
    <property type="match status" value="1"/>
</dbReference>
<dbReference type="Gene3D" id="3.40.462.20">
    <property type="match status" value="1"/>
</dbReference>
<dbReference type="Pfam" id="PF08031">
    <property type="entry name" value="BBE"/>
    <property type="match status" value="1"/>
</dbReference>
<accession>A0A0C3F9B0</accession>
<dbReference type="InterPro" id="IPR050416">
    <property type="entry name" value="FAD-linked_Oxidoreductase"/>
</dbReference>
<dbReference type="InterPro" id="IPR016169">
    <property type="entry name" value="FAD-bd_PCMH_sub2"/>
</dbReference>
<dbReference type="STRING" id="765440.A0A0C3F9B0"/>
<gene>
    <name evidence="7" type="ORF">PILCRDRAFT_821672</name>
</gene>
<evidence type="ECO:0000256" key="2">
    <source>
        <dbReference type="ARBA" id="ARBA00005466"/>
    </source>
</evidence>
<dbReference type="InterPro" id="IPR016166">
    <property type="entry name" value="FAD-bd_PCMH"/>
</dbReference>
<proteinExistence type="inferred from homology"/>
<protein>
    <recommendedName>
        <fullName evidence="6">FAD-binding PCMH-type domain-containing protein</fullName>
    </recommendedName>
</protein>
<dbReference type="GO" id="GO:0071949">
    <property type="term" value="F:FAD binding"/>
    <property type="evidence" value="ECO:0007669"/>
    <property type="project" value="InterPro"/>
</dbReference>
<dbReference type="OrthoDB" id="415825at2759"/>
<evidence type="ECO:0000256" key="4">
    <source>
        <dbReference type="ARBA" id="ARBA00022827"/>
    </source>
</evidence>
<reference evidence="7 8" key="1">
    <citation type="submission" date="2014-04" db="EMBL/GenBank/DDBJ databases">
        <authorList>
            <consortium name="DOE Joint Genome Institute"/>
            <person name="Kuo A."/>
            <person name="Tarkka M."/>
            <person name="Buscot F."/>
            <person name="Kohler A."/>
            <person name="Nagy L.G."/>
            <person name="Floudas D."/>
            <person name="Copeland A."/>
            <person name="Barry K.W."/>
            <person name="Cichocki N."/>
            <person name="Veneault-Fourrey C."/>
            <person name="LaButti K."/>
            <person name="Lindquist E.A."/>
            <person name="Lipzen A."/>
            <person name="Lundell T."/>
            <person name="Morin E."/>
            <person name="Murat C."/>
            <person name="Sun H."/>
            <person name="Tunlid A."/>
            <person name="Henrissat B."/>
            <person name="Grigoriev I.V."/>
            <person name="Hibbett D.S."/>
            <person name="Martin F."/>
            <person name="Nordberg H.P."/>
            <person name="Cantor M.N."/>
            <person name="Hua S.X."/>
        </authorList>
    </citation>
    <scope>NUCLEOTIDE SEQUENCE [LARGE SCALE GENOMIC DNA]</scope>
    <source>
        <strain evidence="7 8">F 1598</strain>
    </source>
</reference>
<evidence type="ECO:0000256" key="3">
    <source>
        <dbReference type="ARBA" id="ARBA00022630"/>
    </source>
</evidence>
<comment type="cofactor">
    <cofactor evidence="1">
        <name>FAD</name>
        <dbReference type="ChEBI" id="CHEBI:57692"/>
    </cofactor>
</comment>
<keyword evidence="8" id="KW-1185">Reference proteome</keyword>
<dbReference type="InterPro" id="IPR012951">
    <property type="entry name" value="BBE"/>
</dbReference>
<evidence type="ECO:0000256" key="1">
    <source>
        <dbReference type="ARBA" id="ARBA00001974"/>
    </source>
</evidence>
<dbReference type="SUPFAM" id="SSF56176">
    <property type="entry name" value="FAD-binding/transporter-associated domain-like"/>
    <property type="match status" value="1"/>
</dbReference>
<dbReference type="PANTHER" id="PTHR42973">
    <property type="entry name" value="BINDING OXIDOREDUCTASE, PUTATIVE (AFU_ORTHOLOGUE AFUA_1G17690)-RELATED"/>
    <property type="match status" value="1"/>
</dbReference>
<dbReference type="HOGENOM" id="CLU_018354_10_0_1"/>
<dbReference type="EMBL" id="KN833000">
    <property type="protein sequence ID" value="KIM81220.1"/>
    <property type="molecule type" value="Genomic_DNA"/>
</dbReference>
<dbReference type="Gene3D" id="3.30.465.10">
    <property type="match status" value="1"/>
</dbReference>
<evidence type="ECO:0000259" key="6">
    <source>
        <dbReference type="PROSITE" id="PS51387"/>
    </source>
</evidence>
<dbReference type="Pfam" id="PF01565">
    <property type="entry name" value="FAD_binding_4"/>
    <property type="match status" value="1"/>
</dbReference>
<organism evidence="7 8">
    <name type="scientific">Piloderma croceum (strain F 1598)</name>
    <dbReference type="NCBI Taxonomy" id="765440"/>
    <lineage>
        <taxon>Eukaryota</taxon>
        <taxon>Fungi</taxon>
        <taxon>Dikarya</taxon>
        <taxon>Basidiomycota</taxon>
        <taxon>Agaricomycotina</taxon>
        <taxon>Agaricomycetes</taxon>
        <taxon>Agaricomycetidae</taxon>
        <taxon>Atheliales</taxon>
        <taxon>Atheliaceae</taxon>
        <taxon>Piloderma</taxon>
    </lineage>
</organism>
<name>A0A0C3F9B0_PILCF</name>
<reference evidence="8" key="2">
    <citation type="submission" date="2015-01" db="EMBL/GenBank/DDBJ databases">
        <title>Evolutionary Origins and Diversification of the Mycorrhizal Mutualists.</title>
        <authorList>
            <consortium name="DOE Joint Genome Institute"/>
            <consortium name="Mycorrhizal Genomics Consortium"/>
            <person name="Kohler A."/>
            <person name="Kuo A."/>
            <person name="Nagy L.G."/>
            <person name="Floudas D."/>
            <person name="Copeland A."/>
            <person name="Barry K.W."/>
            <person name="Cichocki N."/>
            <person name="Veneault-Fourrey C."/>
            <person name="LaButti K."/>
            <person name="Lindquist E.A."/>
            <person name="Lipzen A."/>
            <person name="Lundell T."/>
            <person name="Morin E."/>
            <person name="Murat C."/>
            <person name="Riley R."/>
            <person name="Ohm R."/>
            <person name="Sun H."/>
            <person name="Tunlid A."/>
            <person name="Henrissat B."/>
            <person name="Grigoriev I.V."/>
            <person name="Hibbett D.S."/>
            <person name="Martin F."/>
        </authorList>
    </citation>
    <scope>NUCLEOTIDE SEQUENCE [LARGE SCALE GENOMIC DNA]</scope>
    <source>
        <strain evidence="8">F 1598</strain>
    </source>
</reference>
<dbReference type="Gene3D" id="3.30.43.10">
    <property type="entry name" value="Uridine Diphospho-n-acetylenolpyruvylglucosamine Reductase, domain 2"/>
    <property type="match status" value="1"/>
</dbReference>
<keyword evidence="5" id="KW-0560">Oxidoreductase</keyword>
<dbReference type="AlphaFoldDB" id="A0A0C3F9B0"/>
<dbReference type="InterPro" id="IPR006094">
    <property type="entry name" value="Oxid_FAD_bind_N"/>
</dbReference>
<dbReference type="GO" id="GO:0016491">
    <property type="term" value="F:oxidoreductase activity"/>
    <property type="evidence" value="ECO:0007669"/>
    <property type="project" value="UniProtKB-KW"/>
</dbReference>
<dbReference type="InterPro" id="IPR036318">
    <property type="entry name" value="FAD-bd_PCMH-like_sf"/>
</dbReference>
<keyword evidence="4" id="KW-0274">FAD</keyword>
<keyword evidence="3" id="KW-0285">Flavoprotein</keyword>
<feature type="domain" description="FAD-binding PCMH-type" evidence="6">
    <location>
        <begin position="33"/>
        <end position="205"/>
    </location>
</feature>